<dbReference type="GO" id="GO:0043916">
    <property type="term" value="F:DNA-7-methylguanine glycosylase activity"/>
    <property type="evidence" value="ECO:0007669"/>
    <property type="project" value="TreeGrafter"/>
</dbReference>
<dbReference type="Gene3D" id="1.10.340.30">
    <property type="entry name" value="Hypothetical protein, domain 2"/>
    <property type="match status" value="1"/>
</dbReference>
<dbReference type="AlphaFoldDB" id="A0A537IL40"/>
<dbReference type="InterPro" id="IPR003265">
    <property type="entry name" value="HhH-GPD_domain"/>
</dbReference>
<dbReference type="EMBL" id="VBAP01000096">
    <property type="protein sequence ID" value="TMI71990.1"/>
    <property type="molecule type" value="Genomic_DNA"/>
</dbReference>
<dbReference type="PANTHER" id="PTHR43003">
    <property type="entry name" value="DNA-3-METHYLADENINE GLYCOSYLASE"/>
    <property type="match status" value="1"/>
</dbReference>
<dbReference type="PANTHER" id="PTHR43003:SF5">
    <property type="entry name" value="DNA-3-METHYLADENINE GLYCOSYLASE"/>
    <property type="match status" value="1"/>
</dbReference>
<comment type="caution">
    <text evidence="6">The sequence shown here is derived from an EMBL/GenBank/DDBJ whole genome shotgun (WGS) entry which is preliminary data.</text>
</comment>
<reference evidence="6 7" key="1">
    <citation type="journal article" date="2019" name="Nat. Microbiol.">
        <title>Mediterranean grassland soil C-N compound turnover is dependent on rainfall and depth, and is mediated by genomically divergent microorganisms.</title>
        <authorList>
            <person name="Diamond S."/>
            <person name="Andeer P.F."/>
            <person name="Li Z."/>
            <person name="Crits-Christoph A."/>
            <person name="Burstein D."/>
            <person name="Anantharaman K."/>
            <person name="Lane K.R."/>
            <person name="Thomas B.C."/>
            <person name="Pan C."/>
            <person name="Northen T.R."/>
            <person name="Banfield J.F."/>
        </authorList>
    </citation>
    <scope>NUCLEOTIDE SEQUENCE [LARGE SCALE GENOMIC DNA]</scope>
    <source>
        <strain evidence="6">NP_8</strain>
    </source>
</reference>
<name>A0A537IL40_9BACT</name>
<sequence>MLALTRRHSPRQLSRASLLRGVRELSARDRDLARVIQRYGPPPLWARRPGFATLVRIILEQQVSLASAEAAYGRLQSVAGRVTPRYVAATTEARLREAGLTRQKAAYCHALARALLAGTLDLAAIAKLSDEAVRAIMLQLPGVGPWTADIYLLMALRRTDVWPVGDLALARAAQQVKRLRRLPNSEQLTRMARAWAPWRAVAARILWHSYLSNGRPI</sequence>
<evidence type="ECO:0000259" key="5">
    <source>
        <dbReference type="SMART" id="SM00478"/>
    </source>
</evidence>
<dbReference type="GO" id="GO:0008725">
    <property type="term" value="F:DNA-3-methyladenine glycosylase activity"/>
    <property type="evidence" value="ECO:0007669"/>
    <property type="project" value="TreeGrafter"/>
</dbReference>
<feature type="domain" description="HhH-GPD" evidence="5">
    <location>
        <begin position="59"/>
        <end position="211"/>
    </location>
</feature>
<evidence type="ECO:0000313" key="7">
    <source>
        <dbReference type="Proteomes" id="UP000318834"/>
    </source>
</evidence>
<accession>A0A537IL40</accession>
<evidence type="ECO:0000256" key="2">
    <source>
        <dbReference type="ARBA" id="ARBA00012000"/>
    </source>
</evidence>
<organism evidence="6 7">
    <name type="scientific">Candidatus Segetimicrobium genomatis</name>
    <dbReference type="NCBI Taxonomy" id="2569760"/>
    <lineage>
        <taxon>Bacteria</taxon>
        <taxon>Bacillati</taxon>
        <taxon>Candidatus Sysuimicrobiota</taxon>
        <taxon>Candidatus Sysuimicrobiia</taxon>
        <taxon>Candidatus Sysuimicrobiales</taxon>
        <taxon>Candidatus Segetimicrobiaceae</taxon>
        <taxon>Candidatus Segetimicrobium</taxon>
    </lineage>
</organism>
<evidence type="ECO:0000313" key="6">
    <source>
        <dbReference type="EMBL" id="TMI71990.1"/>
    </source>
</evidence>
<dbReference type="GO" id="GO:0005737">
    <property type="term" value="C:cytoplasm"/>
    <property type="evidence" value="ECO:0007669"/>
    <property type="project" value="TreeGrafter"/>
</dbReference>
<dbReference type="CDD" id="cd00056">
    <property type="entry name" value="ENDO3c"/>
    <property type="match status" value="1"/>
</dbReference>
<dbReference type="Proteomes" id="UP000318834">
    <property type="component" value="Unassembled WGS sequence"/>
</dbReference>
<dbReference type="SUPFAM" id="SSF48150">
    <property type="entry name" value="DNA-glycosylase"/>
    <property type="match status" value="1"/>
</dbReference>
<dbReference type="GO" id="GO:0006285">
    <property type="term" value="P:base-excision repair, AP site formation"/>
    <property type="evidence" value="ECO:0007669"/>
    <property type="project" value="TreeGrafter"/>
</dbReference>
<keyword evidence="4" id="KW-0234">DNA repair</keyword>
<dbReference type="Gene3D" id="1.10.1670.40">
    <property type="match status" value="1"/>
</dbReference>
<dbReference type="GO" id="GO:0032993">
    <property type="term" value="C:protein-DNA complex"/>
    <property type="evidence" value="ECO:0007669"/>
    <property type="project" value="TreeGrafter"/>
</dbReference>
<dbReference type="InterPro" id="IPR051912">
    <property type="entry name" value="Alkylbase_DNA_Glycosylase/TA"/>
</dbReference>
<evidence type="ECO:0000256" key="3">
    <source>
        <dbReference type="ARBA" id="ARBA00022763"/>
    </source>
</evidence>
<dbReference type="GO" id="GO:0032131">
    <property type="term" value="F:alkylated DNA binding"/>
    <property type="evidence" value="ECO:0007669"/>
    <property type="project" value="TreeGrafter"/>
</dbReference>
<evidence type="ECO:0000256" key="1">
    <source>
        <dbReference type="ARBA" id="ARBA00000086"/>
    </source>
</evidence>
<dbReference type="InterPro" id="IPR011257">
    <property type="entry name" value="DNA_glycosylase"/>
</dbReference>
<proteinExistence type="predicted"/>
<evidence type="ECO:0000256" key="4">
    <source>
        <dbReference type="ARBA" id="ARBA00023204"/>
    </source>
</evidence>
<keyword evidence="3" id="KW-0227">DNA damage</keyword>
<dbReference type="SMART" id="SM00478">
    <property type="entry name" value="ENDO3c"/>
    <property type="match status" value="1"/>
</dbReference>
<dbReference type="GO" id="GO:0006307">
    <property type="term" value="P:DNA alkylation repair"/>
    <property type="evidence" value="ECO:0007669"/>
    <property type="project" value="TreeGrafter"/>
</dbReference>
<protein>
    <recommendedName>
        <fullName evidence="2">DNA-3-methyladenine glycosylase II</fullName>
        <ecNumber evidence="2">3.2.2.21</ecNumber>
    </recommendedName>
</protein>
<dbReference type="EC" id="3.2.2.21" evidence="2"/>
<dbReference type="Pfam" id="PF00730">
    <property type="entry name" value="HhH-GPD"/>
    <property type="match status" value="1"/>
</dbReference>
<comment type="catalytic activity">
    <reaction evidence="1">
        <text>Hydrolysis of alkylated DNA, releasing 3-methyladenine, 3-methylguanine, 7-methylguanine and 7-methyladenine.</text>
        <dbReference type="EC" id="3.2.2.21"/>
    </reaction>
</comment>
<gene>
    <name evidence="6" type="ORF">E6H05_11715</name>
</gene>